<sequence precursor="true">MSSSSSRASAQPNDRRWLVIVLILLAVVSCSVGGWIYWQKRQARQEEMQAQRDKTTPSPISAIEDVTAARALANYLNRIRAQVREHEAAYVRLQRSKALAWNFPQREDIEKARQVVRDFLSTNQRLADSLEHGESFIRAELETAKVPAAVRDSVLERYEKTQKPLLPMQQRIRESDDAIGQNALAVLDLLDFNWGNWTRDEATGRIDFPNTITLATFKEYVGKIADAANDRKQAEDDLANYRRDHPTQ</sequence>
<name>B4D193_9BACT</name>
<organism evidence="2 3">
    <name type="scientific">Chthoniobacter flavus Ellin428</name>
    <dbReference type="NCBI Taxonomy" id="497964"/>
    <lineage>
        <taxon>Bacteria</taxon>
        <taxon>Pseudomonadati</taxon>
        <taxon>Verrucomicrobiota</taxon>
        <taxon>Spartobacteria</taxon>
        <taxon>Chthoniobacterales</taxon>
        <taxon>Chthoniobacteraceae</taxon>
        <taxon>Chthoniobacter</taxon>
    </lineage>
</organism>
<proteinExistence type="predicted"/>
<evidence type="ECO:0008006" key="4">
    <source>
        <dbReference type="Google" id="ProtNLM"/>
    </source>
</evidence>
<dbReference type="EMBL" id="ABVL01000006">
    <property type="protein sequence ID" value="EDY19785.1"/>
    <property type="molecule type" value="Genomic_DNA"/>
</dbReference>
<evidence type="ECO:0000313" key="2">
    <source>
        <dbReference type="EMBL" id="EDY19785.1"/>
    </source>
</evidence>
<dbReference type="PROSITE" id="PS51257">
    <property type="entry name" value="PROKAR_LIPOPROTEIN"/>
    <property type="match status" value="1"/>
</dbReference>
<keyword evidence="1" id="KW-0472">Membrane</keyword>
<evidence type="ECO:0000256" key="1">
    <source>
        <dbReference type="SAM" id="Phobius"/>
    </source>
</evidence>
<dbReference type="RefSeq" id="WP_006979699.1">
    <property type="nucleotide sequence ID" value="NZ_ABVL01000006.1"/>
</dbReference>
<evidence type="ECO:0000313" key="3">
    <source>
        <dbReference type="Proteomes" id="UP000005824"/>
    </source>
</evidence>
<accession>B4D193</accession>
<keyword evidence="1" id="KW-0812">Transmembrane</keyword>
<keyword evidence="1" id="KW-1133">Transmembrane helix</keyword>
<dbReference type="AlphaFoldDB" id="B4D193"/>
<reference evidence="2 3" key="1">
    <citation type="journal article" date="2011" name="J. Bacteriol.">
        <title>Genome sequence of Chthoniobacter flavus Ellin428, an aerobic heterotrophic soil bacterium.</title>
        <authorList>
            <person name="Kant R."/>
            <person name="van Passel M.W."/>
            <person name="Palva A."/>
            <person name="Lucas S."/>
            <person name="Lapidus A."/>
            <person name="Glavina Del Rio T."/>
            <person name="Dalin E."/>
            <person name="Tice H."/>
            <person name="Bruce D."/>
            <person name="Goodwin L."/>
            <person name="Pitluck S."/>
            <person name="Larimer F.W."/>
            <person name="Land M.L."/>
            <person name="Hauser L."/>
            <person name="Sangwan P."/>
            <person name="de Vos W.M."/>
            <person name="Janssen P.H."/>
            <person name="Smidt H."/>
        </authorList>
    </citation>
    <scope>NUCLEOTIDE SEQUENCE [LARGE SCALE GENOMIC DNA]</scope>
    <source>
        <strain evidence="2 3">Ellin428</strain>
    </source>
</reference>
<dbReference type="InParanoid" id="B4D193"/>
<gene>
    <name evidence="2" type="ORF">CfE428DRAFT_2374</name>
</gene>
<keyword evidence="3" id="KW-1185">Reference proteome</keyword>
<comment type="caution">
    <text evidence="2">The sequence shown here is derived from an EMBL/GenBank/DDBJ whole genome shotgun (WGS) entry which is preliminary data.</text>
</comment>
<feature type="transmembrane region" description="Helical" evidence="1">
    <location>
        <begin position="17"/>
        <end position="38"/>
    </location>
</feature>
<protein>
    <recommendedName>
        <fullName evidence="4">Lipoprotein</fullName>
    </recommendedName>
</protein>
<dbReference type="Proteomes" id="UP000005824">
    <property type="component" value="Unassembled WGS sequence"/>
</dbReference>